<name>A0ABU2U2J1_9ACTN</name>
<evidence type="ECO:0000256" key="3">
    <source>
        <dbReference type="ARBA" id="ARBA00023163"/>
    </source>
</evidence>
<dbReference type="PROSITE" id="PS00041">
    <property type="entry name" value="HTH_ARAC_FAMILY_1"/>
    <property type="match status" value="1"/>
</dbReference>
<dbReference type="PROSITE" id="PS01124">
    <property type="entry name" value="HTH_ARAC_FAMILY_2"/>
    <property type="match status" value="1"/>
</dbReference>
<dbReference type="Pfam" id="PF12833">
    <property type="entry name" value="HTH_18"/>
    <property type="match status" value="1"/>
</dbReference>
<proteinExistence type="predicted"/>
<dbReference type="Gene3D" id="1.10.10.60">
    <property type="entry name" value="Homeodomain-like"/>
    <property type="match status" value="1"/>
</dbReference>
<dbReference type="InterPro" id="IPR050204">
    <property type="entry name" value="AraC_XylS_family_regulators"/>
</dbReference>
<protein>
    <submittedName>
        <fullName evidence="5">Helix-turn-helix transcriptional regulator</fullName>
    </submittedName>
</protein>
<reference evidence="6" key="1">
    <citation type="submission" date="2023-07" db="EMBL/GenBank/DDBJ databases">
        <title>30 novel species of actinomycetes from the DSMZ collection.</title>
        <authorList>
            <person name="Nouioui I."/>
        </authorList>
    </citation>
    <scope>NUCLEOTIDE SEQUENCE [LARGE SCALE GENOMIC DNA]</scope>
    <source>
        <strain evidence="6">DSM 41699</strain>
    </source>
</reference>
<gene>
    <name evidence="5" type="ORF">RM764_30715</name>
</gene>
<dbReference type="InterPro" id="IPR018060">
    <property type="entry name" value="HTH_AraC"/>
</dbReference>
<comment type="caution">
    <text evidence="5">The sequence shown here is derived from an EMBL/GenBank/DDBJ whole genome shotgun (WGS) entry which is preliminary data.</text>
</comment>
<evidence type="ECO:0000313" key="6">
    <source>
        <dbReference type="Proteomes" id="UP001183809"/>
    </source>
</evidence>
<accession>A0ABU2U2J1</accession>
<dbReference type="RefSeq" id="WP_311698780.1">
    <property type="nucleotide sequence ID" value="NZ_JAVREY010000051.1"/>
</dbReference>
<evidence type="ECO:0000259" key="4">
    <source>
        <dbReference type="PROSITE" id="PS01124"/>
    </source>
</evidence>
<keyword evidence="2" id="KW-0238">DNA-binding</keyword>
<keyword evidence="6" id="KW-1185">Reference proteome</keyword>
<keyword evidence="3" id="KW-0804">Transcription</keyword>
<evidence type="ECO:0000313" key="5">
    <source>
        <dbReference type="EMBL" id="MDT0467320.1"/>
    </source>
</evidence>
<dbReference type="Proteomes" id="UP001183809">
    <property type="component" value="Unassembled WGS sequence"/>
</dbReference>
<dbReference type="PRINTS" id="PR00032">
    <property type="entry name" value="HTHARAC"/>
</dbReference>
<dbReference type="InterPro" id="IPR018062">
    <property type="entry name" value="HTH_AraC-typ_CS"/>
</dbReference>
<evidence type="ECO:0000256" key="1">
    <source>
        <dbReference type="ARBA" id="ARBA00023015"/>
    </source>
</evidence>
<dbReference type="SUPFAM" id="SSF46689">
    <property type="entry name" value="Homeodomain-like"/>
    <property type="match status" value="1"/>
</dbReference>
<organism evidence="5 6">
    <name type="scientific">Streptomyces gibsoniae</name>
    <dbReference type="NCBI Taxonomy" id="3075529"/>
    <lineage>
        <taxon>Bacteria</taxon>
        <taxon>Bacillati</taxon>
        <taxon>Actinomycetota</taxon>
        <taxon>Actinomycetes</taxon>
        <taxon>Kitasatosporales</taxon>
        <taxon>Streptomycetaceae</taxon>
        <taxon>Streptomyces</taxon>
    </lineage>
</organism>
<evidence type="ECO:0000256" key="2">
    <source>
        <dbReference type="ARBA" id="ARBA00023125"/>
    </source>
</evidence>
<dbReference type="InterPro" id="IPR020449">
    <property type="entry name" value="Tscrpt_reg_AraC-type_HTH"/>
</dbReference>
<sequence length="103" mass="11351">MGETGLTPQDIADQHGISLRYLHRLFQPHGTTVNAWVRTRRLEAAREELARPGAAHRSIATVAARRGFTSASHFSRTFREAFGMSPVQWRSAATGADPVPAVR</sequence>
<dbReference type="PANTHER" id="PTHR46796">
    <property type="entry name" value="HTH-TYPE TRANSCRIPTIONAL ACTIVATOR RHAS-RELATED"/>
    <property type="match status" value="1"/>
</dbReference>
<dbReference type="InterPro" id="IPR009057">
    <property type="entry name" value="Homeodomain-like_sf"/>
</dbReference>
<dbReference type="EMBL" id="JAVREY010000051">
    <property type="protein sequence ID" value="MDT0467320.1"/>
    <property type="molecule type" value="Genomic_DNA"/>
</dbReference>
<keyword evidence="1" id="KW-0805">Transcription regulation</keyword>
<dbReference type="SMART" id="SM00342">
    <property type="entry name" value="HTH_ARAC"/>
    <property type="match status" value="1"/>
</dbReference>
<feature type="domain" description="HTH araC/xylS-type" evidence="4">
    <location>
        <begin position="1"/>
        <end position="92"/>
    </location>
</feature>